<feature type="domain" description="MobA-like NTP transferase" evidence="2">
    <location>
        <begin position="139"/>
        <end position="342"/>
    </location>
</feature>
<dbReference type="AlphaFoldDB" id="A0AAW3X2S1"/>
<protein>
    <submittedName>
        <fullName evidence="3">NTP transferase domain-containing protein</fullName>
    </submittedName>
</protein>
<accession>A0AAW3X2S1</accession>
<dbReference type="Gene3D" id="1.10.10.10">
    <property type="entry name" value="Winged helix-like DNA-binding domain superfamily/Winged helix DNA-binding domain"/>
    <property type="match status" value="1"/>
</dbReference>
<dbReference type="InterPro" id="IPR029044">
    <property type="entry name" value="Nucleotide-diphossugar_trans"/>
</dbReference>
<dbReference type="SUPFAM" id="SSF53448">
    <property type="entry name" value="Nucleotide-diphospho-sugar transferases"/>
    <property type="match status" value="1"/>
</dbReference>
<dbReference type="InterPro" id="IPR036390">
    <property type="entry name" value="WH_DNA-bd_sf"/>
</dbReference>
<dbReference type="PANTHER" id="PTHR43777">
    <property type="entry name" value="MOLYBDENUM COFACTOR CYTIDYLYLTRANSFERASE"/>
    <property type="match status" value="1"/>
</dbReference>
<keyword evidence="3" id="KW-0808">Transferase</keyword>
<dbReference type="Pfam" id="PF12804">
    <property type="entry name" value="NTP_transf_3"/>
    <property type="match status" value="1"/>
</dbReference>
<organism evidence="3 4">
    <name type="scientific">Clostridium segne</name>
    <dbReference type="NCBI Taxonomy" id="2763038"/>
    <lineage>
        <taxon>Bacteria</taxon>
        <taxon>Bacillati</taxon>
        <taxon>Bacillota</taxon>
        <taxon>Clostridia</taxon>
        <taxon>Eubacteriales</taxon>
        <taxon>Clostridiaceae</taxon>
        <taxon>Clostridium</taxon>
    </lineage>
</organism>
<dbReference type="SUPFAM" id="SSF46785">
    <property type="entry name" value="Winged helix' DNA-binding domain"/>
    <property type="match status" value="1"/>
</dbReference>
<evidence type="ECO:0000313" key="4">
    <source>
        <dbReference type="Proteomes" id="UP000653904"/>
    </source>
</evidence>
<dbReference type="RefSeq" id="WP_186855054.1">
    <property type="nucleotide sequence ID" value="NZ_JACOOW010000013.1"/>
</dbReference>
<evidence type="ECO:0000259" key="2">
    <source>
        <dbReference type="Pfam" id="PF12804"/>
    </source>
</evidence>
<dbReference type="Proteomes" id="UP000653904">
    <property type="component" value="Unassembled WGS sequence"/>
</dbReference>
<dbReference type="GO" id="GO:0016779">
    <property type="term" value="F:nucleotidyltransferase activity"/>
    <property type="evidence" value="ECO:0007669"/>
    <property type="project" value="UniProtKB-ARBA"/>
</dbReference>
<sequence length="374" mass="41410">MKPSIRTYLCNDENHRFFGEGPRQLLHAIDETGSLRSAALSMNMAYTKALRIIRSAEATLGFPLTVRTTGGKGGGGSQMTAEAREFLAKYEAYRDACTESGQQLYEEFFCRRKSVFFSSGTQTPSFTCLQNSNEVRIACIIMASGLGKRFGSNKLMASFHGAPLIHSVLDVTGSVPLFADRLVVTRSREVHDYCQSLGIPVLIHTLSNRNEALCLGLTHMLKRHPDLSGCLFALGDQPLLRPRTLERICRRYLECKISPGHSESVFPDSDFSILKSKLPQNSGIAEKSPIVQLCSIQMTASPEPSVSTTVGSPILFDRAYFDELLHLPEKAGGSHVLRQHPDVVQYVTAEVPEELMDVDTPEELKRLENLVTIE</sequence>
<reference evidence="3 4" key="1">
    <citation type="submission" date="2020-08" db="EMBL/GenBank/DDBJ databases">
        <title>Genome public.</title>
        <authorList>
            <person name="Liu C."/>
            <person name="Sun Q."/>
        </authorList>
    </citation>
    <scope>NUCLEOTIDE SEQUENCE [LARGE SCALE GENOMIC DNA]</scope>
    <source>
        <strain evidence="3 4">BX14</strain>
    </source>
</reference>
<dbReference type="InterPro" id="IPR025877">
    <property type="entry name" value="MobA-like_NTP_Trfase"/>
</dbReference>
<dbReference type="Pfam" id="PF00126">
    <property type="entry name" value="HTH_1"/>
    <property type="match status" value="1"/>
</dbReference>
<dbReference type="EMBL" id="JACOOW010000013">
    <property type="protein sequence ID" value="MBC5657513.1"/>
    <property type="molecule type" value="Genomic_DNA"/>
</dbReference>
<keyword evidence="4" id="KW-1185">Reference proteome</keyword>
<feature type="domain" description="HTH lysR-type" evidence="1">
    <location>
        <begin position="24"/>
        <end position="83"/>
    </location>
</feature>
<evidence type="ECO:0000259" key="1">
    <source>
        <dbReference type="Pfam" id="PF00126"/>
    </source>
</evidence>
<proteinExistence type="predicted"/>
<dbReference type="CDD" id="cd04182">
    <property type="entry name" value="GT_2_like_f"/>
    <property type="match status" value="1"/>
</dbReference>
<evidence type="ECO:0000313" key="3">
    <source>
        <dbReference type="EMBL" id="MBC5657513.1"/>
    </source>
</evidence>
<dbReference type="PANTHER" id="PTHR43777:SF1">
    <property type="entry name" value="MOLYBDENUM COFACTOR CYTIDYLYLTRANSFERASE"/>
    <property type="match status" value="1"/>
</dbReference>
<gene>
    <name evidence="3" type="ORF">H8S19_10680</name>
</gene>
<name>A0AAW3X2S1_9CLOT</name>
<comment type="caution">
    <text evidence="3">The sequence shown here is derived from an EMBL/GenBank/DDBJ whole genome shotgun (WGS) entry which is preliminary data.</text>
</comment>
<dbReference type="GO" id="GO:0003700">
    <property type="term" value="F:DNA-binding transcription factor activity"/>
    <property type="evidence" value="ECO:0007669"/>
    <property type="project" value="InterPro"/>
</dbReference>
<dbReference type="InterPro" id="IPR000847">
    <property type="entry name" value="LysR_HTH_N"/>
</dbReference>
<dbReference type="Gene3D" id="3.90.550.10">
    <property type="entry name" value="Spore Coat Polysaccharide Biosynthesis Protein SpsA, Chain A"/>
    <property type="match status" value="1"/>
</dbReference>
<dbReference type="InterPro" id="IPR036388">
    <property type="entry name" value="WH-like_DNA-bd_sf"/>
</dbReference>